<feature type="transmembrane region" description="Helical" evidence="5">
    <location>
        <begin position="6"/>
        <end position="28"/>
    </location>
</feature>
<feature type="transmembrane region" description="Helical" evidence="5">
    <location>
        <begin position="40"/>
        <end position="64"/>
    </location>
</feature>
<evidence type="ECO:0000256" key="1">
    <source>
        <dbReference type="ARBA" id="ARBA00004141"/>
    </source>
</evidence>
<evidence type="ECO:0000313" key="7">
    <source>
        <dbReference type="EMBL" id="SOC55965.1"/>
    </source>
</evidence>
<feature type="transmembrane region" description="Helical" evidence="5">
    <location>
        <begin position="288"/>
        <end position="306"/>
    </location>
</feature>
<dbReference type="GO" id="GO:0005886">
    <property type="term" value="C:plasma membrane"/>
    <property type="evidence" value="ECO:0007669"/>
    <property type="project" value="TreeGrafter"/>
</dbReference>
<keyword evidence="4 5" id="KW-0472">Membrane</keyword>
<feature type="transmembrane region" description="Helical" evidence="5">
    <location>
        <begin position="247"/>
        <end position="268"/>
    </location>
</feature>
<proteinExistence type="predicted"/>
<dbReference type="AlphaFoldDB" id="A0A285VPI8"/>
<organism evidence="7 8">
    <name type="scientific">Chromohalobacter canadensis</name>
    <dbReference type="NCBI Taxonomy" id="141389"/>
    <lineage>
        <taxon>Bacteria</taxon>
        <taxon>Pseudomonadati</taxon>
        <taxon>Pseudomonadota</taxon>
        <taxon>Gammaproteobacteria</taxon>
        <taxon>Oceanospirillales</taxon>
        <taxon>Halomonadaceae</taxon>
        <taxon>Chromohalobacter</taxon>
    </lineage>
</organism>
<feature type="transmembrane region" description="Helical" evidence="5">
    <location>
        <begin position="187"/>
        <end position="205"/>
    </location>
</feature>
<evidence type="ECO:0000256" key="4">
    <source>
        <dbReference type="ARBA" id="ARBA00023136"/>
    </source>
</evidence>
<dbReference type="Pfam" id="PF01699">
    <property type="entry name" value="Na_Ca_ex"/>
    <property type="match status" value="2"/>
</dbReference>
<dbReference type="InterPro" id="IPR004837">
    <property type="entry name" value="NaCa_Exmemb"/>
</dbReference>
<dbReference type="RefSeq" id="WP_097023180.1">
    <property type="nucleotide sequence ID" value="NZ_OBQJ01000006.1"/>
</dbReference>
<dbReference type="EMBL" id="OBQJ01000006">
    <property type="protein sequence ID" value="SOC55965.1"/>
    <property type="molecule type" value="Genomic_DNA"/>
</dbReference>
<evidence type="ECO:0000256" key="3">
    <source>
        <dbReference type="ARBA" id="ARBA00022989"/>
    </source>
</evidence>
<feature type="transmembrane region" description="Helical" evidence="5">
    <location>
        <begin position="217"/>
        <end position="235"/>
    </location>
</feature>
<evidence type="ECO:0000256" key="2">
    <source>
        <dbReference type="ARBA" id="ARBA00022692"/>
    </source>
</evidence>
<accession>A0A285VPI8</accession>
<feature type="domain" description="Sodium/calcium exchanger membrane region" evidence="6">
    <location>
        <begin position="6"/>
        <end position="145"/>
    </location>
</feature>
<keyword evidence="3 5" id="KW-1133">Transmembrane helix</keyword>
<dbReference type="Proteomes" id="UP000219023">
    <property type="component" value="Unassembled WGS sequence"/>
</dbReference>
<protein>
    <submittedName>
        <fullName evidence="7">Cation:H+ antiporter</fullName>
    </submittedName>
</protein>
<dbReference type="InterPro" id="IPR044880">
    <property type="entry name" value="NCX_ion-bd_dom_sf"/>
</dbReference>
<dbReference type="GO" id="GO:0008273">
    <property type="term" value="F:calcium, potassium:sodium antiporter activity"/>
    <property type="evidence" value="ECO:0007669"/>
    <property type="project" value="TreeGrafter"/>
</dbReference>
<evidence type="ECO:0000256" key="5">
    <source>
        <dbReference type="SAM" id="Phobius"/>
    </source>
</evidence>
<dbReference type="PANTHER" id="PTHR10846:SF8">
    <property type="entry name" value="INNER MEMBRANE PROTEIN YRBG"/>
    <property type="match status" value="1"/>
</dbReference>
<name>A0A285VPI8_9GAMM</name>
<dbReference type="InterPro" id="IPR004481">
    <property type="entry name" value="K/Na/Ca-exchanger"/>
</dbReference>
<feature type="domain" description="Sodium/calcium exchanger membrane region" evidence="6">
    <location>
        <begin position="188"/>
        <end position="334"/>
    </location>
</feature>
<feature type="transmembrane region" description="Helical" evidence="5">
    <location>
        <begin position="105"/>
        <end position="124"/>
    </location>
</feature>
<dbReference type="Gene3D" id="1.20.1420.30">
    <property type="entry name" value="NCX, central ion-binding region"/>
    <property type="match status" value="2"/>
</dbReference>
<keyword evidence="2 5" id="KW-0812">Transmembrane</keyword>
<reference evidence="7 8" key="1">
    <citation type="submission" date="2017-08" db="EMBL/GenBank/DDBJ databases">
        <authorList>
            <person name="de Groot N.N."/>
        </authorList>
    </citation>
    <scope>NUCLEOTIDE SEQUENCE [LARGE SCALE GENOMIC DNA]</scope>
    <source>
        <strain evidence="7 8">USBA 855</strain>
    </source>
</reference>
<evidence type="ECO:0000313" key="8">
    <source>
        <dbReference type="Proteomes" id="UP000219023"/>
    </source>
</evidence>
<evidence type="ECO:0000259" key="6">
    <source>
        <dbReference type="Pfam" id="PF01699"/>
    </source>
</evidence>
<dbReference type="GO" id="GO:0006874">
    <property type="term" value="P:intracellular calcium ion homeostasis"/>
    <property type="evidence" value="ECO:0007669"/>
    <property type="project" value="TreeGrafter"/>
</dbReference>
<feature type="transmembrane region" description="Helical" evidence="5">
    <location>
        <begin position="130"/>
        <end position="153"/>
    </location>
</feature>
<gene>
    <name evidence="7" type="ORF">SAMN05421509_10665</name>
</gene>
<dbReference type="OrthoDB" id="153124at2"/>
<dbReference type="PANTHER" id="PTHR10846">
    <property type="entry name" value="SODIUM/POTASSIUM/CALCIUM EXCHANGER"/>
    <property type="match status" value="1"/>
</dbReference>
<sequence>MSLMLSVALFAGCALVIGVVGTRLTGVVDTLADRTGMGEAIAGAVLMGMATSLSGIVLSVTAAWKGQPELAMSNAVGGIAAQTLFLTVADVALRRVNLEHAAASIGNLAQGTLLMCLLGMLLVARYSPEWTLWGIHPVTPLLFLGYVYGLRIIDEVRSQPMWMPRRTRETREDAPDDEAQRYSLTRLWGAFAALALLLGVSGWVMEKAATTLATETGMSQTAVGILLTSVATSLPELVTAVAAVRRGALTLAVGGIIGGNAFDTLFAAASDIAYRDGSIYHAVSDQTLLWIALSVLMTAVLLLGLVRREKHGPGRIGFESVALVLLYGAGVAMVFHGGA</sequence>
<dbReference type="GO" id="GO:0005262">
    <property type="term" value="F:calcium channel activity"/>
    <property type="evidence" value="ECO:0007669"/>
    <property type="project" value="TreeGrafter"/>
</dbReference>
<comment type="subcellular location">
    <subcellularLocation>
        <location evidence="1">Membrane</location>
        <topology evidence="1">Multi-pass membrane protein</topology>
    </subcellularLocation>
</comment>
<feature type="transmembrane region" description="Helical" evidence="5">
    <location>
        <begin position="318"/>
        <end position="338"/>
    </location>
</feature>